<dbReference type="KEGG" id="mhu:Mhun_0560"/>
<dbReference type="AlphaFoldDB" id="Q2FUG1"/>
<dbReference type="STRING" id="323259.Mhun_0560"/>
<organism evidence="1 2">
    <name type="scientific">Methanospirillum hungatei JF-1 (strain ATCC 27890 / DSM 864 / NBRC 100397 / JF-1)</name>
    <dbReference type="NCBI Taxonomy" id="323259"/>
    <lineage>
        <taxon>Archaea</taxon>
        <taxon>Methanobacteriati</taxon>
        <taxon>Methanobacteriota</taxon>
        <taxon>Stenosarchaea group</taxon>
        <taxon>Methanomicrobia</taxon>
        <taxon>Methanomicrobiales</taxon>
        <taxon>Methanospirillaceae</taxon>
        <taxon>Methanospirillum</taxon>
    </lineage>
</organism>
<evidence type="ECO:0000313" key="2">
    <source>
        <dbReference type="Proteomes" id="UP000001941"/>
    </source>
</evidence>
<reference evidence="2" key="1">
    <citation type="journal article" date="2016" name="Stand. Genomic Sci.">
        <title>Complete genome sequence of Methanospirillum hungatei type strain JF1.</title>
        <authorList>
            <person name="Gunsalus R.P."/>
            <person name="Cook L.E."/>
            <person name="Crable B."/>
            <person name="Rohlin L."/>
            <person name="McDonald E."/>
            <person name="Mouttaki H."/>
            <person name="Sieber J.R."/>
            <person name="Poweleit N."/>
            <person name="Zhou H."/>
            <person name="Lapidus A.L."/>
            <person name="Daligault H.E."/>
            <person name="Land M."/>
            <person name="Gilna P."/>
            <person name="Ivanova N."/>
            <person name="Kyrpides N."/>
            <person name="Culley D.E."/>
            <person name="McInerney M.J."/>
        </authorList>
    </citation>
    <scope>NUCLEOTIDE SEQUENCE [LARGE SCALE GENOMIC DNA]</scope>
    <source>
        <strain evidence="2">ATCC 27890 / DSM 864 / NBRC 100397 / JF-1</strain>
    </source>
</reference>
<gene>
    <name evidence="1" type="ordered locus">Mhun_0560</name>
</gene>
<dbReference type="EnsemblBacteria" id="ABD40320">
    <property type="protein sequence ID" value="ABD40320"/>
    <property type="gene ID" value="Mhun_0560"/>
</dbReference>
<sequence length="202" mass="23920">MIVRYKKPYIMSGNTFYSSLLQEWTKGLLKKESLISVFTHIRDIPYAIVPDWNESEDIIRRMITENKGWCGPKHQLLSWMLEQLGFMTRYRYIPFRWQDQPIDYPESITILFPELPSSVHLCLEVFLTGEWKLIDATWDPLLKRAGFPVNTWDGVSDTIPAVCKITHEPNLTQISHDNQEVRITFVRRFNAWLESIREEEKV</sequence>
<dbReference type="EMBL" id="CP000254">
    <property type="protein sequence ID" value="ABD40320.1"/>
    <property type="molecule type" value="Genomic_DNA"/>
</dbReference>
<proteinExistence type="predicted"/>
<dbReference type="HOGENOM" id="CLU_1352120_0_0_2"/>
<keyword evidence="2" id="KW-1185">Reference proteome</keyword>
<evidence type="ECO:0008006" key="3">
    <source>
        <dbReference type="Google" id="ProtNLM"/>
    </source>
</evidence>
<dbReference type="InterPro" id="IPR038765">
    <property type="entry name" value="Papain-like_cys_pep_sf"/>
</dbReference>
<name>Q2FUG1_METHJ</name>
<accession>Q2FUG1</accession>
<dbReference type="InParanoid" id="Q2FUG1"/>
<dbReference type="Proteomes" id="UP000001941">
    <property type="component" value="Chromosome"/>
</dbReference>
<protein>
    <recommendedName>
        <fullName evidence="3">Transglutaminase-like domain-containing protein</fullName>
    </recommendedName>
</protein>
<dbReference type="SUPFAM" id="SSF54001">
    <property type="entry name" value="Cysteine proteinases"/>
    <property type="match status" value="1"/>
</dbReference>
<evidence type="ECO:0000313" key="1">
    <source>
        <dbReference type="EMBL" id="ABD40320.1"/>
    </source>
</evidence>
<dbReference type="eggNOG" id="arCOG02165">
    <property type="taxonomic scope" value="Archaea"/>
</dbReference>